<keyword evidence="4" id="KW-1185">Reference proteome</keyword>
<proteinExistence type="predicted"/>
<reference evidence="3" key="1">
    <citation type="journal article" date="2021" name="Proc. Natl. Acad. Sci. U.S.A.">
        <title>Three genomes in the algal genus Volvox reveal the fate of a haploid sex-determining region after a transition to homothallism.</title>
        <authorList>
            <person name="Yamamoto K."/>
            <person name="Hamaji T."/>
            <person name="Kawai-Toyooka H."/>
            <person name="Matsuzaki R."/>
            <person name="Takahashi F."/>
            <person name="Nishimura Y."/>
            <person name="Kawachi M."/>
            <person name="Noguchi H."/>
            <person name="Minakuchi Y."/>
            <person name="Umen J.G."/>
            <person name="Toyoda A."/>
            <person name="Nozaki H."/>
        </authorList>
    </citation>
    <scope>NUCLEOTIDE SEQUENCE</scope>
    <source>
        <strain evidence="3">NIES-3780</strain>
    </source>
</reference>
<organism evidence="3 4">
    <name type="scientific">Volvox africanus</name>
    <dbReference type="NCBI Taxonomy" id="51714"/>
    <lineage>
        <taxon>Eukaryota</taxon>
        <taxon>Viridiplantae</taxon>
        <taxon>Chlorophyta</taxon>
        <taxon>core chlorophytes</taxon>
        <taxon>Chlorophyceae</taxon>
        <taxon>CS clade</taxon>
        <taxon>Chlamydomonadales</taxon>
        <taxon>Volvocaceae</taxon>
        <taxon>Volvox</taxon>
    </lineage>
</organism>
<accession>A0A8J4F0R1</accession>
<evidence type="ECO:0000313" key="3">
    <source>
        <dbReference type="EMBL" id="GIL54793.1"/>
    </source>
</evidence>
<feature type="signal peptide" evidence="2">
    <location>
        <begin position="1"/>
        <end position="24"/>
    </location>
</feature>
<evidence type="ECO:0000256" key="2">
    <source>
        <dbReference type="SAM" id="SignalP"/>
    </source>
</evidence>
<dbReference type="PRINTS" id="PR01217">
    <property type="entry name" value="PRICHEXTENSN"/>
</dbReference>
<evidence type="ECO:0008006" key="5">
    <source>
        <dbReference type="Google" id="ProtNLM"/>
    </source>
</evidence>
<evidence type="ECO:0000256" key="1">
    <source>
        <dbReference type="SAM" id="MobiDB-lite"/>
    </source>
</evidence>
<keyword evidence="2" id="KW-0732">Signal</keyword>
<evidence type="ECO:0000313" key="4">
    <source>
        <dbReference type="Proteomes" id="UP000747399"/>
    </source>
</evidence>
<gene>
    <name evidence="3" type="ORF">Vafri_10488</name>
</gene>
<feature type="region of interest" description="Disordered" evidence="1">
    <location>
        <begin position="24"/>
        <end position="123"/>
    </location>
</feature>
<dbReference type="AlphaFoldDB" id="A0A8J4F0R1"/>
<name>A0A8J4F0R1_9CHLO</name>
<dbReference type="EMBL" id="BNCO01000019">
    <property type="protein sequence ID" value="GIL54793.1"/>
    <property type="molecule type" value="Genomic_DNA"/>
</dbReference>
<dbReference type="Proteomes" id="UP000747399">
    <property type="component" value="Unassembled WGS sequence"/>
</dbReference>
<feature type="compositionally biased region" description="Pro residues" evidence="1">
    <location>
        <begin position="43"/>
        <end position="90"/>
    </location>
</feature>
<feature type="chain" id="PRO_5035282957" description="Pherophorin domain-containing protein" evidence="2">
    <location>
        <begin position="25"/>
        <end position="286"/>
    </location>
</feature>
<protein>
    <recommendedName>
        <fullName evidence="5">Pherophorin domain-containing protein</fullName>
    </recommendedName>
</protein>
<feature type="compositionally biased region" description="Low complexity" evidence="1">
    <location>
        <begin position="105"/>
        <end position="115"/>
    </location>
</feature>
<sequence length="286" mass="31116">MPDCRRSWVASVVLLLLPVIGAAGVSPPRSIASMSPTVKISQPPRPPPLKKPPSPLRKPPLPSPRKLPPLPSPSKLPPPFTSQPPMPTLPSKPSSPKKPPGFETLPSPLSTLLPGPASPLPSSPPPAYLPPLARCDFCVNINIYAGRTEDISSVTCSEMISTILSDIDNAMCYLHAIPTPDCIRVLDYTSSCSNGNRLVTVCTSILSADLSSDLRTTLESEVHIWLHDTMRNVWQLCFSDDVYITAWISSPTSCFNTTVISTSLNCDIFFQAPPPPPRRRRRPSRQ</sequence>
<comment type="caution">
    <text evidence="3">The sequence shown here is derived from an EMBL/GenBank/DDBJ whole genome shotgun (WGS) entry which is preliminary data.</text>
</comment>